<keyword evidence="2" id="KW-1185">Reference proteome</keyword>
<dbReference type="Proteomes" id="UP000184501">
    <property type="component" value="Unassembled WGS sequence"/>
</dbReference>
<evidence type="ECO:0000313" key="2">
    <source>
        <dbReference type="Proteomes" id="UP000184501"/>
    </source>
</evidence>
<dbReference type="RefSeq" id="WP_073479563.1">
    <property type="nucleotide sequence ID" value="NZ_FQVN01000001.1"/>
</dbReference>
<proteinExistence type="predicted"/>
<accession>A0A1M4UDP0</accession>
<gene>
    <name evidence="1" type="ORF">SAMN05444320_101389</name>
</gene>
<dbReference type="EMBL" id="FQVN01000001">
    <property type="protein sequence ID" value="SHE54971.1"/>
    <property type="molecule type" value="Genomic_DNA"/>
</dbReference>
<sequence>MPFVWDRAGTVGSPDGATGVLRIEPDQVDGAIVVFRRALAELEPRIAEARRELRVLAPGSDQVSVDAALALSRRSLDGANSALRAWEGAVAQIRSIVDQLEAVRRATGATAPPPSPGQES</sequence>
<dbReference type="AlphaFoldDB" id="A0A1M4UDP0"/>
<evidence type="ECO:0008006" key="3">
    <source>
        <dbReference type="Google" id="ProtNLM"/>
    </source>
</evidence>
<organism evidence="1 2">
    <name type="scientific">Streptoalloteichus hindustanus</name>
    <dbReference type="NCBI Taxonomy" id="2017"/>
    <lineage>
        <taxon>Bacteria</taxon>
        <taxon>Bacillati</taxon>
        <taxon>Actinomycetota</taxon>
        <taxon>Actinomycetes</taxon>
        <taxon>Pseudonocardiales</taxon>
        <taxon>Pseudonocardiaceae</taxon>
        <taxon>Streptoalloteichus</taxon>
    </lineage>
</organism>
<evidence type="ECO:0000313" key="1">
    <source>
        <dbReference type="EMBL" id="SHE54971.1"/>
    </source>
</evidence>
<reference evidence="1 2" key="1">
    <citation type="submission" date="2016-11" db="EMBL/GenBank/DDBJ databases">
        <authorList>
            <person name="Jaros S."/>
            <person name="Januszkiewicz K."/>
            <person name="Wedrychowicz H."/>
        </authorList>
    </citation>
    <scope>NUCLEOTIDE SEQUENCE [LARGE SCALE GENOMIC DNA]</scope>
    <source>
        <strain evidence="1 2">DSM 44523</strain>
    </source>
</reference>
<name>A0A1M4UDP0_STRHI</name>
<dbReference type="STRING" id="2017.SAMN05444320_101389"/>
<protein>
    <recommendedName>
        <fullName evidence="3">PE family protein</fullName>
    </recommendedName>
</protein>